<evidence type="ECO:0000313" key="2">
    <source>
        <dbReference type="Proteomes" id="UP000789901"/>
    </source>
</evidence>
<protein>
    <submittedName>
        <fullName evidence="1">25176_t:CDS:1</fullName>
    </submittedName>
</protein>
<sequence>IDLVVSERRNDQLQINSEVNNSEVIQEEGTNEIVKIPIENSRNLSTNFFRKYYYFEVFTLEMNKDPINFHELNEKINSTEDNNQKTNQYVIRYYYNFGKDIVYDASNALVNNKIREHIPDQDRITEANLRKRKERAKKIFRLFNSIDGEN</sequence>
<accession>A0ABM8W4I9</accession>
<reference evidence="1 2" key="1">
    <citation type="submission" date="2021-06" db="EMBL/GenBank/DDBJ databases">
        <authorList>
            <person name="Kallberg Y."/>
            <person name="Tangrot J."/>
            <person name="Rosling A."/>
        </authorList>
    </citation>
    <scope>NUCLEOTIDE SEQUENCE [LARGE SCALE GENOMIC DNA]</scope>
    <source>
        <strain evidence="1 2">120-4 pot B 10/14</strain>
    </source>
</reference>
<name>A0ABM8W4I9_GIGMA</name>
<feature type="non-terminal residue" evidence="1">
    <location>
        <position position="1"/>
    </location>
</feature>
<organism evidence="1 2">
    <name type="scientific">Gigaspora margarita</name>
    <dbReference type="NCBI Taxonomy" id="4874"/>
    <lineage>
        <taxon>Eukaryota</taxon>
        <taxon>Fungi</taxon>
        <taxon>Fungi incertae sedis</taxon>
        <taxon>Mucoromycota</taxon>
        <taxon>Glomeromycotina</taxon>
        <taxon>Glomeromycetes</taxon>
        <taxon>Diversisporales</taxon>
        <taxon>Gigasporaceae</taxon>
        <taxon>Gigaspora</taxon>
    </lineage>
</organism>
<dbReference type="Proteomes" id="UP000789901">
    <property type="component" value="Unassembled WGS sequence"/>
</dbReference>
<gene>
    <name evidence="1" type="ORF">GMARGA_LOCUS3249</name>
</gene>
<comment type="caution">
    <text evidence="1">The sequence shown here is derived from an EMBL/GenBank/DDBJ whole genome shotgun (WGS) entry which is preliminary data.</text>
</comment>
<proteinExistence type="predicted"/>
<keyword evidence="2" id="KW-1185">Reference proteome</keyword>
<evidence type="ECO:0000313" key="1">
    <source>
        <dbReference type="EMBL" id="CAG8522951.1"/>
    </source>
</evidence>
<dbReference type="EMBL" id="CAJVQB010001148">
    <property type="protein sequence ID" value="CAG8522951.1"/>
    <property type="molecule type" value="Genomic_DNA"/>
</dbReference>